<reference evidence="3" key="1">
    <citation type="submission" date="2017-02" db="UniProtKB">
        <authorList>
            <consortium name="WormBaseParasite"/>
        </authorList>
    </citation>
    <scope>IDENTIFICATION</scope>
</reference>
<dbReference type="WBParaSite" id="HPLM_0000801801-mRNA-1">
    <property type="protein sequence ID" value="HPLM_0000801801-mRNA-1"/>
    <property type="gene ID" value="HPLM_0000801801"/>
</dbReference>
<reference evidence="1 2" key="2">
    <citation type="submission" date="2018-11" db="EMBL/GenBank/DDBJ databases">
        <authorList>
            <consortium name="Pathogen Informatics"/>
        </authorList>
    </citation>
    <scope>NUCLEOTIDE SEQUENCE [LARGE SCALE GENOMIC DNA]</scope>
    <source>
        <strain evidence="1 2">MHpl1</strain>
    </source>
</reference>
<sequence length="79" mass="8899">NYIFCKSPKNLTKQTSFTVTHFFARLYSRPLNADHIADFPTMKLRNRMADLAVQLSSLAAQSMAKNEKDVANSTGKFPC</sequence>
<protein>
    <submittedName>
        <fullName evidence="3">Ovule protein</fullName>
    </submittedName>
</protein>
<name>A0A0N4WC11_HAEPC</name>
<proteinExistence type="predicted"/>
<keyword evidence="2" id="KW-1185">Reference proteome</keyword>
<evidence type="ECO:0000313" key="1">
    <source>
        <dbReference type="EMBL" id="VDO33599.1"/>
    </source>
</evidence>
<organism evidence="3">
    <name type="scientific">Haemonchus placei</name>
    <name type="common">Barber's pole worm</name>
    <dbReference type="NCBI Taxonomy" id="6290"/>
    <lineage>
        <taxon>Eukaryota</taxon>
        <taxon>Metazoa</taxon>
        <taxon>Ecdysozoa</taxon>
        <taxon>Nematoda</taxon>
        <taxon>Chromadorea</taxon>
        <taxon>Rhabditida</taxon>
        <taxon>Rhabditina</taxon>
        <taxon>Rhabditomorpha</taxon>
        <taxon>Strongyloidea</taxon>
        <taxon>Trichostrongylidae</taxon>
        <taxon>Haemonchus</taxon>
    </lineage>
</organism>
<dbReference type="AlphaFoldDB" id="A0A0N4WC11"/>
<accession>A0A0N4WC11</accession>
<dbReference type="EMBL" id="UZAF01016766">
    <property type="protein sequence ID" value="VDO33599.1"/>
    <property type="molecule type" value="Genomic_DNA"/>
</dbReference>
<dbReference type="Proteomes" id="UP000268014">
    <property type="component" value="Unassembled WGS sequence"/>
</dbReference>
<evidence type="ECO:0000313" key="3">
    <source>
        <dbReference type="WBParaSite" id="HPLM_0000801801-mRNA-1"/>
    </source>
</evidence>
<evidence type="ECO:0000313" key="2">
    <source>
        <dbReference type="Proteomes" id="UP000268014"/>
    </source>
</evidence>
<gene>
    <name evidence="1" type="ORF">HPLM_LOCUS8010</name>
</gene>